<dbReference type="SMART" id="SM00369">
    <property type="entry name" value="LRR_TYP"/>
    <property type="match status" value="8"/>
</dbReference>
<feature type="transmembrane region" description="Helical" evidence="10">
    <location>
        <begin position="1045"/>
        <end position="1064"/>
    </location>
</feature>
<accession>A0A0S4J3U1</accession>
<evidence type="ECO:0000256" key="3">
    <source>
        <dbReference type="ARBA" id="ARBA00022692"/>
    </source>
</evidence>
<dbReference type="PROSITE" id="PS51257">
    <property type="entry name" value="PROKAR_LIPOPROTEIN"/>
    <property type="match status" value="1"/>
</dbReference>
<organism evidence="12 13">
    <name type="scientific">Bodo saltans</name>
    <name type="common">Flagellated protozoan</name>
    <dbReference type="NCBI Taxonomy" id="75058"/>
    <lineage>
        <taxon>Eukaryota</taxon>
        <taxon>Discoba</taxon>
        <taxon>Euglenozoa</taxon>
        <taxon>Kinetoplastea</taxon>
        <taxon>Metakinetoplastina</taxon>
        <taxon>Eubodonida</taxon>
        <taxon>Bodonidae</taxon>
        <taxon>Bodo</taxon>
    </lineage>
</organism>
<name>A0A0S4J3U1_BODSA</name>
<keyword evidence="3 10" id="KW-0812">Transmembrane</keyword>
<protein>
    <submittedName>
        <fullName evidence="12">GP46-like surface antigen, putative</fullName>
    </submittedName>
</protein>
<dbReference type="FunFam" id="3.80.10.10:FF:000095">
    <property type="entry name" value="LRR receptor-like serine/threonine-protein kinase GSO1"/>
    <property type="match status" value="1"/>
</dbReference>
<feature type="transmembrane region" description="Helical" evidence="10">
    <location>
        <begin position="920"/>
        <end position="940"/>
    </location>
</feature>
<dbReference type="GO" id="GO:0009653">
    <property type="term" value="P:anatomical structure morphogenesis"/>
    <property type="evidence" value="ECO:0007669"/>
    <property type="project" value="UniProtKB-ARBA"/>
</dbReference>
<dbReference type="PANTHER" id="PTHR27000">
    <property type="entry name" value="LEUCINE-RICH REPEAT RECEPTOR-LIKE PROTEIN KINASE FAMILY PROTEIN-RELATED"/>
    <property type="match status" value="1"/>
</dbReference>
<feature type="transmembrane region" description="Helical" evidence="10">
    <location>
        <begin position="946"/>
        <end position="967"/>
    </location>
</feature>
<keyword evidence="8" id="KW-0675">Receptor</keyword>
<keyword evidence="7 10" id="KW-0472">Membrane</keyword>
<evidence type="ECO:0000256" key="6">
    <source>
        <dbReference type="ARBA" id="ARBA00022989"/>
    </source>
</evidence>
<gene>
    <name evidence="12" type="ORF">BSAL_83780</name>
</gene>
<dbReference type="FunFam" id="3.80.10.10:FF:000233">
    <property type="entry name" value="Leucine-rich repeat receptor-like protein kinase TDR"/>
    <property type="match status" value="1"/>
</dbReference>
<keyword evidence="6 10" id="KW-1133">Transmembrane helix</keyword>
<dbReference type="EMBL" id="CYKH01000950">
    <property type="protein sequence ID" value="CUG71827.1"/>
    <property type="molecule type" value="Genomic_DNA"/>
</dbReference>
<sequence>MRMSNGRSCVHALLASLLVATVNSGAFCGCEDDFDTLMEFYNSTDGPNWKKNNGWGVKDPCQMDWYGLSCDDVLGVVGAIDLTSNNLAGTIPDSFANLTSLTSLRLTHNSLNGTLSAQWANMTSLTTLALDQNRFTGALPPEWGSLSELQSLNLQSNRLSGSLPPEWHGLDRLVTLALDRNMFTGNLPADWGLMVALQTLDVQSNQLSGSLPPEWNGLGFLITSMYLNDNSLEGTLPDVWGDFLSGLTRFCANKNLLSGALPESWGAIDALQELQLEDNRFSGELPSEWHALLELETLSLARNYLNGSLPESWGRIRSLTVLNLRSNFFSGTLPDAWKTFRSLQSLFLDDNQLTGSLPSSWSEMKSLMILSLRGNFLVGDLPANWSAIPSLASIDLGENQLTGGLPASWATMPSLSLLDVSNNQLGGVLPSVWSDSGGPHTLNLSHNQLSGTFPDNLTKVLFLEVVDLSSNRLSGPLPAGWITFTHLTNLALDDNDFSGTLPDSWASFTALGTLSLARNQLTGTLPTIWNLWGLAAVFGSCVFRTLILSGNSLSGTLPSTWSLMSCMSLLMLDHNQLSGTLPASWSSIGSNLHGIEIILDHNMFEGELPGAWGPLASRANTFSVVGCGLSGMLPEQWLSVVGIRRLLLSENSFRGAIPSAWAILGDVEIINVSNNCLDGVNPWLHIVQENEGIVDTCNTHILPSSLSCQHHPSVWPQRCNANRTTRSATLFRTFSDELDHQARASSPSQTLHDAHHIRQTSQVTLMHRTSTSTLVEPLSNLPLPLPTVTVAAVAASAPLAATAVVGAVSSADPGSAQALLTTLQSPCAGPNAQQSTPRASSLALSPLVLFGDEGTIGAFEVVVGNTGISVAIMFLHFMATRLLLYYHDDEERVNEVTHSDSFLKRVACSTAGARLRFPSLSLKFVAFLMPGVVWAMSSLLSDADTMDAAVVGIGVVVVFGALGAFWYSHHFVLHRWILASEEVEEKKGHGLLFVRFRNAGPFSPPIPKALASIICSRDGQWGPRDRRAAFGSPMASVFLPDHVRWIWMVSPGVSLIAVGLSTARPPTEHDGPACDAIQSVLVVLFLSTSLLFAWLRPHRSMLRSLLCSFSSAHNGLVVILAMLFRHHVVEQNVMFVAASGGAYVSLAVTILVLGIEILENRILGTSLEAQQANSIRCTWSEAKVVPTITQKRKVSQRAALEFLLRLACSSAADTKIPEYL</sequence>
<keyword evidence="4 11" id="KW-0732">Signal</keyword>
<dbReference type="SUPFAM" id="SSF52058">
    <property type="entry name" value="L domain-like"/>
    <property type="match status" value="3"/>
</dbReference>
<evidence type="ECO:0000256" key="8">
    <source>
        <dbReference type="ARBA" id="ARBA00023170"/>
    </source>
</evidence>
<dbReference type="Gene3D" id="3.80.10.10">
    <property type="entry name" value="Ribonuclease Inhibitor"/>
    <property type="match status" value="4"/>
</dbReference>
<dbReference type="Pfam" id="PF13855">
    <property type="entry name" value="LRR_8"/>
    <property type="match status" value="3"/>
</dbReference>
<evidence type="ECO:0000256" key="4">
    <source>
        <dbReference type="ARBA" id="ARBA00022729"/>
    </source>
</evidence>
<dbReference type="OrthoDB" id="2187496at2759"/>
<feature type="transmembrane region" description="Helical" evidence="10">
    <location>
        <begin position="1102"/>
        <end position="1124"/>
    </location>
</feature>
<evidence type="ECO:0000256" key="1">
    <source>
        <dbReference type="ARBA" id="ARBA00004167"/>
    </source>
</evidence>
<evidence type="ECO:0000256" key="11">
    <source>
        <dbReference type="SAM" id="SignalP"/>
    </source>
</evidence>
<proteinExistence type="predicted"/>
<dbReference type="FunFam" id="3.80.10.10:FF:000400">
    <property type="entry name" value="Nuclear pore complex protein NUP107"/>
    <property type="match status" value="1"/>
</dbReference>
<evidence type="ECO:0000256" key="2">
    <source>
        <dbReference type="ARBA" id="ARBA00022614"/>
    </source>
</evidence>
<evidence type="ECO:0000256" key="7">
    <source>
        <dbReference type="ARBA" id="ARBA00023136"/>
    </source>
</evidence>
<keyword evidence="2" id="KW-0433">Leucine-rich repeat</keyword>
<keyword evidence="9" id="KW-0325">Glycoprotein</keyword>
<evidence type="ECO:0000313" key="13">
    <source>
        <dbReference type="Proteomes" id="UP000051952"/>
    </source>
</evidence>
<dbReference type="Pfam" id="PF00560">
    <property type="entry name" value="LRR_1"/>
    <property type="match status" value="2"/>
</dbReference>
<evidence type="ECO:0000256" key="10">
    <source>
        <dbReference type="SAM" id="Phobius"/>
    </source>
</evidence>
<feature type="signal peptide" evidence="11">
    <location>
        <begin position="1"/>
        <end position="24"/>
    </location>
</feature>
<dbReference type="PANTHER" id="PTHR27000:SF642">
    <property type="entry name" value="INACTIVE LEUCINE-RICH REPEAT RECEPTOR KINASE XIAO-RELATED"/>
    <property type="match status" value="1"/>
</dbReference>
<feature type="transmembrane region" description="Helical" evidence="10">
    <location>
        <begin position="1136"/>
        <end position="1158"/>
    </location>
</feature>
<dbReference type="InterPro" id="IPR003591">
    <property type="entry name" value="Leu-rich_rpt_typical-subtyp"/>
</dbReference>
<evidence type="ECO:0000256" key="5">
    <source>
        <dbReference type="ARBA" id="ARBA00022737"/>
    </source>
</evidence>
<reference evidence="13" key="1">
    <citation type="submission" date="2015-09" db="EMBL/GenBank/DDBJ databases">
        <authorList>
            <consortium name="Pathogen Informatics"/>
        </authorList>
    </citation>
    <scope>NUCLEOTIDE SEQUENCE [LARGE SCALE GENOMIC DNA]</scope>
    <source>
        <strain evidence="13">Lake Konstanz</strain>
    </source>
</reference>
<feature type="transmembrane region" description="Helical" evidence="10">
    <location>
        <begin position="1076"/>
        <end position="1095"/>
    </location>
</feature>
<dbReference type="GO" id="GO:0009791">
    <property type="term" value="P:post-embryonic development"/>
    <property type="evidence" value="ECO:0007669"/>
    <property type="project" value="UniProtKB-ARBA"/>
</dbReference>
<dbReference type="AlphaFoldDB" id="A0A0S4J3U1"/>
<feature type="chain" id="PRO_5006621944" evidence="11">
    <location>
        <begin position="25"/>
        <end position="1220"/>
    </location>
</feature>
<dbReference type="InterPro" id="IPR001611">
    <property type="entry name" value="Leu-rich_rpt"/>
</dbReference>
<dbReference type="GO" id="GO:0016020">
    <property type="term" value="C:membrane"/>
    <property type="evidence" value="ECO:0007669"/>
    <property type="project" value="UniProtKB-SubCell"/>
</dbReference>
<dbReference type="VEuPathDB" id="TriTrypDB:BSAL_83780"/>
<dbReference type="Proteomes" id="UP000051952">
    <property type="component" value="Unassembled WGS sequence"/>
</dbReference>
<comment type="subcellular location">
    <subcellularLocation>
        <location evidence="1">Membrane</location>
        <topology evidence="1">Single-pass membrane protein</topology>
    </subcellularLocation>
</comment>
<dbReference type="InterPro" id="IPR032675">
    <property type="entry name" value="LRR_dom_sf"/>
</dbReference>
<evidence type="ECO:0000256" key="9">
    <source>
        <dbReference type="ARBA" id="ARBA00023180"/>
    </source>
</evidence>
<keyword evidence="5" id="KW-0677">Repeat</keyword>
<keyword evidence="13" id="KW-1185">Reference proteome</keyword>
<evidence type="ECO:0000313" key="12">
    <source>
        <dbReference type="EMBL" id="CUG71827.1"/>
    </source>
</evidence>